<dbReference type="AlphaFoldDB" id="W9CIR5"/>
<protein>
    <submittedName>
        <fullName evidence="1">Uncharacterized protein</fullName>
    </submittedName>
</protein>
<dbReference type="Proteomes" id="UP000019487">
    <property type="component" value="Unassembled WGS sequence"/>
</dbReference>
<accession>W9CIR5</accession>
<sequence>MFRTVVRRAAQQTRLEFPYDPNLNPYQAKRLWPPDFTKLSQKHQFRLERRYKRRSKLKWARPGWTKGVKVAQFSSVIFVIVYGVLFADWNRDNLVEESAPFQGIREWFFGLTGSMWTKDQVHKRVDESKDASPVAKTSN</sequence>
<evidence type="ECO:0000313" key="1">
    <source>
        <dbReference type="EMBL" id="ESZ95761.1"/>
    </source>
</evidence>
<evidence type="ECO:0000313" key="2">
    <source>
        <dbReference type="Proteomes" id="UP000019487"/>
    </source>
</evidence>
<dbReference type="HOGENOM" id="CLU_115534_2_0_1"/>
<reference evidence="1 2" key="1">
    <citation type="journal article" date="2014" name="Genome Announc.">
        <title>Draft genome sequence of Sclerotinia borealis, a psychrophilic plant pathogenic fungus.</title>
        <authorList>
            <person name="Mardanov A.V."/>
            <person name="Beletsky A.V."/>
            <person name="Kadnikov V.V."/>
            <person name="Ignatov A.N."/>
            <person name="Ravin N.V."/>
        </authorList>
    </citation>
    <scope>NUCLEOTIDE SEQUENCE [LARGE SCALE GENOMIC DNA]</scope>
    <source>
        <strain evidence="2">F-4157</strain>
    </source>
</reference>
<gene>
    <name evidence="1" type="ORF">SBOR_3868</name>
</gene>
<organism evidence="1 2">
    <name type="scientific">Sclerotinia borealis (strain F-4128)</name>
    <dbReference type="NCBI Taxonomy" id="1432307"/>
    <lineage>
        <taxon>Eukaryota</taxon>
        <taxon>Fungi</taxon>
        <taxon>Dikarya</taxon>
        <taxon>Ascomycota</taxon>
        <taxon>Pezizomycotina</taxon>
        <taxon>Leotiomycetes</taxon>
        <taxon>Helotiales</taxon>
        <taxon>Sclerotiniaceae</taxon>
        <taxon>Sclerotinia</taxon>
    </lineage>
</organism>
<proteinExistence type="predicted"/>
<name>W9CIR5_SCLBF</name>
<keyword evidence="2" id="KW-1185">Reference proteome</keyword>
<comment type="caution">
    <text evidence="1">The sequence shown here is derived from an EMBL/GenBank/DDBJ whole genome shotgun (WGS) entry which is preliminary data.</text>
</comment>
<dbReference type="OrthoDB" id="5278907at2759"/>
<dbReference type="EMBL" id="AYSA01000166">
    <property type="protein sequence ID" value="ESZ95761.1"/>
    <property type="molecule type" value="Genomic_DNA"/>
</dbReference>